<proteinExistence type="predicted"/>
<dbReference type="Proteomes" id="UP001164020">
    <property type="component" value="Chromosome"/>
</dbReference>
<keyword evidence="2" id="KW-1185">Reference proteome</keyword>
<accession>A0ABY7BYA7</accession>
<name>A0ABY7BYA7_9HYPH</name>
<reference evidence="1" key="1">
    <citation type="submission" date="2022-12" db="EMBL/GenBank/DDBJ databases">
        <title>Jiella pelagia sp. nov., isolated from phosphonate enriched culture of Northwest Pacific surface seawater.</title>
        <authorList>
            <person name="Shin D.Y."/>
            <person name="Hwang C.Y."/>
        </authorList>
    </citation>
    <scope>NUCLEOTIDE SEQUENCE</scope>
    <source>
        <strain evidence="1">HL-NP1</strain>
    </source>
</reference>
<dbReference type="RefSeq" id="WP_268880225.1">
    <property type="nucleotide sequence ID" value="NZ_CP114029.1"/>
</dbReference>
<evidence type="ECO:0000313" key="2">
    <source>
        <dbReference type="Proteomes" id="UP001164020"/>
    </source>
</evidence>
<dbReference type="EMBL" id="CP114029">
    <property type="protein sequence ID" value="WAP67759.1"/>
    <property type="molecule type" value="Genomic_DNA"/>
</dbReference>
<evidence type="ECO:0000313" key="1">
    <source>
        <dbReference type="EMBL" id="WAP67759.1"/>
    </source>
</evidence>
<gene>
    <name evidence="1" type="ORF">OH818_20135</name>
</gene>
<organism evidence="1 2">
    <name type="scientific">Jiella pelagia</name>
    <dbReference type="NCBI Taxonomy" id="2986949"/>
    <lineage>
        <taxon>Bacteria</taxon>
        <taxon>Pseudomonadati</taxon>
        <taxon>Pseudomonadota</taxon>
        <taxon>Alphaproteobacteria</taxon>
        <taxon>Hyphomicrobiales</taxon>
        <taxon>Aurantimonadaceae</taxon>
        <taxon>Jiella</taxon>
    </lineage>
</organism>
<sequence length="85" mass="9229">MVIEDEMCPGHIWQVGGDVAAGNRDLAVLHVFWMDESDFVDEVQLLEQHAADEAVEVAAGDEAVARGRHGCSPGFDLRGRLAALR</sequence>
<protein>
    <submittedName>
        <fullName evidence="1">Uncharacterized protein</fullName>
    </submittedName>
</protein>